<feature type="coiled-coil region" evidence="1">
    <location>
        <begin position="149"/>
        <end position="183"/>
    </location>
</feature>
<evidence type="ECO:0000313" key="3">
    <source>
        <dbReference type="EMBL" id="MBP3984430.1"/>
    </source>
</evidence>
<protein>
    <submittedName>
        <fullName evidence="3">DUF2242 domain-containing protein</fullName>
    </submittedName>
</protein>
<feature type="region of interest" description="Disordered" evidence="2">
    <location>
        <begin position="188"/>
        <end position="208"/>
    </location>
</feature>
<comment type="caution">
    <text evidence="3">The sequence shown here is derived from an EMBL/GenBank/DDBJ whole genome shotgun (WGS) entry which is preliminary data.</text>
</comment>
<reference evidence="3" key="1">
    <citation type="journal article" date="2016" name="Int. J. Syst. Evol. Microbiol.">
        <title>Pseudoxanthomonas helianthi sp. nov., isolated from roots of Jerusalem artichoke (Helianthus tuberosus).</title>
        <authorList>
            <person name="Kittiwongwattana C."/>
            <person name="Thawai C."/>
        </authorList>
    </citation>
    <scope>NUCLEOTIDE SEQUENCE</scope>
    <source>
        <strain evidence="3">110414</strain>
    </source>
</reference>
<name>A0A940X4D6_9GAMM</name>
<dbReference type="InterPro" id="IPR018718">
    <property type="entry name" value="DUF2242"/>
</dbReference>
<gene>
    <name evidence="3" type="ORF">J5837_08300</name>
</gene>
<reference evidence="3" key="2">
    <citation type="submission" date="2021-03" db="EMBL/GenBank/DDBJ databases">
        <authorList>
            <person name="Cao W."/>
        </authorList>
    </citation>
    <scope>NUCLEOTIDE SEQUENCE</scope>
    <source>
        <strain evidence="3">110414</strain>
    </source>
</reference>
<evidence type="ECO:0000256" key="1">
    <source>
        <dbReference type="SAM" id="Coils"/>
    </source>
</evidence>
<keyword evidence="1" id="KW-0175">Coiled coil</keyword>
<accession>A0A940X4D6</accession>
<dbReference type="Proteomes" id="UP000673447">
    <property type="component" value="Unassembled WGS sequence"/>
</dbReference>
<dbReference type="EMBL" id="JAGKTC010000002">
    <property type="protein sequence ID" value="MBP3984430.1"/>
    <property type="molecule type" value="Genomic_DNA"/>
</dbReference>
<organism evidence="3 4">
    <name type="scientific">Pseudoxanthomonas helianthi</name>
    <dbReference type="NCBI Taxonomy" id="1453541"/>
    <lineage>
        <taxon>Bacteria</taxon>
        <taxon>Pseudomonadati</taxon>
        <taxon>Pseudomonadota</taxon>
        <taxon>Gammaproteobacteria</taxon>
        <taxon>Lysobacterales</taxon>
        <taxon>Lysobacteraceae</taxon>
        <taxon>Pseudoxanthomonas</taxon>
    </lineage>
</organism>
<dbReference type="Pfam" id="PF10001">
    <property type="entry name" value="DUF2242"/>
    <property type="match status" value="1"/>
</dbReference>
<evidence type="ECO:0000256" key="2">
    <source>
        <dbReference type="SAM" id="MobiDB-lite"/>
    </source>
</evidence>
<proteinExistence type="predicted"/>
<sequence length="208" mass="22236">MLAKETFDADGTFSRTFEHAPAQVCEAARRALLSQGYVVAKATPDAIEAGKNFQPESEVHEQLQLRVSCVVLASGQSWISASANQERYNLSKRNTSASVGVGGLGSLSVPIGSTDDSLVRVGSMTVQDPEFYRSFFKLVERYLPAVITLDTEAEAKAKAEKEAEEAAAAKARQEAAAAAAETQPWQSFAPVVWPSAPMPAANTETKTP</sequence>
<evidence type="ECO:0000313" key="4">
    <source>
        <dbReference type="Proteomes" id="UP000673447"/>
    </source>
</evidence>
<dbReference type="AlphaFoldDB" id="A0A940X4D6"/>
<keyword evidence="4" id="KW-1185">Reference proteome</keyword>